<evidence type="ECO:0000256" key="9">
    <source>
        <dbReference type="ARBA" id="ARBA00022511"/>
    </source>
</evidence>
<keyword evidence="13 32" id="KW-0165">Cleavage on pair of basic residues</keyword>
<feature type="short sequence motif" description="Di-leucine internalization motif" evidence="32">
    <location>
        <begin position="871"/>
        <end position="872"/>
    </location>
</feature>
<comment type="domain">
    <text evidence="32">The CD4-binding region is targeted by the antibody b12.</text>
</comment>
<name>B0YTX9_HV1</name>
<sequence length="872" mass="99093">MRVMGIPRNCQPWWIWGILGFWMLMIYNVGGNLWVTVYYGVPVWKEAKTTLFCASDAKAYEKEVHNIWATHACVPTDPNPQEMVLKNVTENFNMWENDMVDQMHEDIISLWDQSLKPCVQLTPICVTLNCSKVNVNVSSSNVRGFNVSSYKGNDTIDREMRNCSFNATTELRDRKKNEYALFYKLDIVELEREGNQSQSRDYSNYRLINCNTSTIKQACPKVSFDPIPIHYCAPAGYAILKCNNKTFNGTGPCNNVSTVQCTHGIKPVVSTQLLLNGSLAEEGIVIRSENLTDNAKTIIVHLNKPVNITCTRPGNNTRKSVRIGPGQTFYATGDIIGDIREAHCNITRKNWTDTLKMVEEKLKGYFPNKTITFNSSSGGDLEITTHSFNCRGEFFYCNTSNLFNYNITNNNVTNITDENVNITLKCRIKQIINMWQGVGQAIYAPPIAGNITCKSNITGILLTRDGGDETKNNTEIFRPGGGNMKDNWRSELYKYKVVEIKPLGIAPTEAKRRVVEREKRAVGIGAVFLGFLGAAGSTMGAASITLTVQARQLLSGIVQQQSNLLRAIEAQQHMLQLTVWGIKQLQTRVLAIERYLKDQQLLGIWGCSGKLICTTAVPWNSSWSNKSLVDIWDNMTWMQWDKEISNYTSTIYGLLEESQSQQEKNEKDLLALDKWNNLWTWFDITKWLWYIKIFIMVVGGLIGLRIIFTVLSIVNRVRQGYSPLSFQTLTPHPRELDRLGRIEEEGGEQDRDRSIRLVNGFLAIAWDDLRNLFLFSYHRLRDFILVAARTVELLGRSSLRGLQRGWEALKYLKNLGQYWGLELKKSAISLLDTIAVTVAEGTDRIIEFVLRVCRAICNIPRRIRQGFETALL</sequence>
<dbReference type="SUPFAM" id="SSF58069">
    <property type="entry name" value="Virus ectodomain"/>
    <property type="match status" value="1"/>
</dbReference>
<dbReference type="GO" id="GO:1903908">
    <property type="term" value="P:positive regulation of plasma membrane raft polarization"/>
    <property type="evidence" value="ECO:0007669"/>
    <property type="project" value="UniProtKB-UniRule"/>
</dbReference>
<evidence type="ECO:0000256" key="31">
    <source>
        <dbReference type="ARBA" id="ARBA00023296"/>
    </source>
</evidence>
<evidence type="ECO:0000313" key="36">
    <source>
        <dbReference type="EMBL" id="ABW85859.1"/>
    </source>
</evidence>
<comment type="subunit">
    <text evidence="32">The mature envelope protein (Env) consists of a homotrimer of non-covalently associated gp120-gp41 heterodimers. The resulting complex protrudes from the virus surface as a spike. There seems to be as few as 10 spikes on the average virion. Surface protein gp120 interacts with host CD4, CCR5 and CXCR4. Gp120 also interacts with the C-type lectins CD209/DC-SIGN and CLEC4M/DC-SIGNR (collectively referred to as DC-SIGN(R)). Gp120 and gp41 interact with GalCer. Gp120 interacts with host ITGA4/ITGB7 complex; on CD4+ T-cells, this interaction results in rapid activation of integrin ITGAL/LFA-1, which facilitates efficient cell-to-cell spreading of HIV-1. Gp120 interacts with cell-associated heparan sulfate; this interaction increases virus infectivity on permissive cells and may be involved in infection of CD4- cells.</text>
</comment>
<evidence type="ECO:0000256" key="26">
    <source>
        <dbReference type="ARBA" id="ARBA00023139"/>
    </source>
</evidence>
<dbReference type="Gene3D" id="2.170.40.20">
    <property type="entry name" value="Human immunodeficiency virus 1, Gp160, envelope glycoprotein"/>
    <property type="match status" value="2"/>
</dbReference>
<feature type="disulfide bond" evidence="32">
    <location>
        <begin position="242"/>
        <end position="253"/>
    </location>
</feature>
<feature type="disulfide bond" evidence="32">
    <location>
        <begin position="232"/>
        <end position="261"/>
    </location>
</feature>
<dbReference type="GO" id="GO:0019082">
    <property type="term" value="P:viral protein processing"/>
    <property type="evidence" value="ECO:0007669"/>
    <property type="project" value="UniProtKB-UniRule"/>
</dbReference>
<dbReference type="GO" id="GO:0039654">
    <property type="term" value="P:fusion of virus membrane with host endosome membrane"/>
    <property type="evidence" value="ECO:0007669"/>
    <property type="project" value="UniProtKB-UniRule"/>
</dbReference>
<evidence type="ECO:0000256" key="20">
    <source>
        <dbReference type="ARBA" id="ARBA00022879"/>
    </source>
</evidence>
<dbReference type="GO" id="GO:0052031">
    <property type="term" value="P:symbiont-mediated perturbation of host defense response"/>
    <property type="evidence" value="ECO:0007669"/>
    <property type="project" value="UniProtKB-UniRule"/>
</dbReference>
<feature type="topological domain" description="Cytoplasmic" evidence="32">
    <location>
        <begin position="715"/>
        <end position="872"/>
    </location>
</feature>
<evidence type="ECO:0000256" key="1">
    <source>
        <dbReference type="ARBA" id="ARBA00004402"/>
    </source>
</evidence>
<feature type="transmembrane region" description="Helical" evidence="33">
    <location>
        <begin position="521"/>
        <end position="544"/>
    </location>
</feature>
<comment type="miscellaneous">
    <text evidence="32">Inhibitors targeting HIV-1 viral envelope proteins are used as antiretroviral drugs. Attachment of virions to the cell surface via non-specific interactions and CD4 binding can be blocked by inhibitors that include cyanovirin-N, cyclotriazadisulfonamide analogs, PRO 2000, TNX 355 and PRO 542. In addition, BMS 806 can block CD4-induced conformational changes. Env interactions with the coreceptor molecules can be targeted by CCR5 antagonists including SCH-D, maraviroc (UK 427857) and aplaviroc (GW 873140), and the CXCR4 antagonist AMD 070. Fusion of viral and cellular membranes can be inhibited by peptides such as enfuvirtide and tifuvirtide (T 1249). Resistance to inhibitors associated with mutations in Env are observed. Most of the time, single mutations confer only a modest reduction in drug susceptibility. Combination of several mutations is usually required to develop a high-level drug resistance.</text>
</comment>
<comment type="domain">
    <text evidence="32">The YXXL motif is involved in determining the exact site of viral release at the surface of infected mononuclear cells and promotes endocytosis. YXXL and di-leucine endocytosis motifs interact directly or indirectly with the clathrin adapter complexes, opperate independently, and their activities are not additive.</text>
</comment>
<dbReference type="InterPro" id="IPR000777">
    <property type="entry name" value="HIV1_Gp120"/>
</dbReference>
<keyword evidence="10 32" id="KW-1165">Clathrin-mediated endocytosis of virus by host</keyword>
<keyword evidence="9 32" id="KW-1032">Host cell membrane</keyword>
<evidence type="ECO:0000256" key="2">
    <source>
        <dbReference type="ARBA" id="ARBA00004433"/>
    </source>
</evidence>
<feature type="coiled-coil region" evidence="32">
    <location>
        <begin position="642"/>
        <end position="676"/>
    </location>
</feature>
<keyword evidence="18 32" id="KW-0946">Virion</keyword>
<comment type="domain">
    <text evidence="32 33">The 17 amino acids long immunosuppressive region is present in many retroviral envelope proteins. Synthetic peptides derived from this relatively conserved sequence inhibit immune function in vitro and in vivo.</text>
</comment>
<organism evidence="36">
    <name type="scientific">Human immunodeficiency virus type 1</name>
    <name type="common">HIV-1</name>
    <dbReference type="NCBI Taxonomy" id="11676"/>
    <lineage>
        <taxon>Viruses</taxon>
        <taxon>Riboviria</taxon>
        <taxon>Pararnavirae</taxon>
        <taxon>Artverviricota</taxon>
        <taxon>Revtraviricetes</taxon>
        <taxon>Ortervirales</taxon>
        <taxon>Retroviridae</taxon>
        <taxon>Orthoretrovirinae</taxon>
        <taxon>Lentivirus</taxon>
        <taxon>Lentivirus humimdef1</taxon>
    </lineage>
</organism>
<dbReference type="FunFam" id="2.170.40.20:FF:000003">
    <property type="entry name" value="Envelope glycoprotein gp160"/>
    <property type="match status" value="1"/>
</dbReference>
<feature type="transmembrane region" description="Helical" evidence="33">
    <location>
        <begin position="687"/>
        <end position="714"/>
    </location>
</feature>
<comment type="subcellular location">
    <subcellularLocation>
        <location evidence="3">Host cell membrane</location>
        <topology evidence="3">Peripheral membrane protein</topology>
    </subcellularLocation>
    <subcellularLocation>
        <location evidence="1">Host cell membrane</location>
        <topology evidence="1">Single-pass type I membrane protein</topology>
    </subcellularLocation>
    <subcellularLocation>
        <location evidence="2">Host endosome membrane</location>
        <topology evidence="2">Peripheral membrane protein</topology>
    </subcellularLocation>
    <subcellularLocation>
        <location evidence="5">Host endosome membrane</location>
        <topology evidence="5">Single-pass type I membrane protein</topology>
    </subcellularLocation>
    <subcellularLocation>
        <location evidence="6">Virion membrane</location>
        <topology evidence="6">Peripheral membrane protein</topology>
    </subcellularLocation>
    <subcellularLocation>
        <location evidence="4">Virion membrane</location>
        <topology evidence="4">Single-pass type I membrane protein</topology>
    </subcellularLocation>
</comment>
<comment type="caution">
    <text evidence="32 33">Lacks conserved residue(s) required for the propagation of feature annotation.</text>
</comment>
<evidence type="ECO:0000256" key="6">
    <source>
        <dbReference type="ARBA" id="ARBA00004650"/>
    </source>
</evidence>
<dbReference type="InterPro" id="IPR000328">
    <property type="entry name" value="GP41-like"/>
</dbReference>
<dbReference type="GO" id="GO:0075512">
    <property type="term" value="P:clathrin-dependent endocytosis of virus by host cell"/>
    <property type="evidence" value="ECO:0007669"/>
    <property type="project" value="UniProtKB-UniRule"/>
</dbReference>
<reference evidence="36" key="1">
    <citation type="journal article" date="2008" name="J. Virol.">
        <title>Deciphering human immunodeficiency virus type 1 transmission and early envelope diversification by single-genome amplification and sequencing.</title>
        <authorList>
            <person name="Salazar-Gonzalez J.F."/>
            <person name="Bailes E."/>
            <person name="Pham K.T."/>
            <person name="Salazar M.G."/>
            <person name="Guffey M.B."/>
            <person name="Keele B.F."/>
            <person name="Derdeyn C.A."/>
            <person name="Farmer P."/>
            <person name="Hunter E."/>
            <person name="Allen S."/>
            <person name="Manigart O."/>
            <person name="Mulenga J."/>
            <person name="Anderson J.A."/>
            <person name="Swanstrom R."/>
            <person name="Haynes B.F."/>
            <person name="Athreya G.S."/>
            <person name="Korber B.T."/>
            <person name="Sharp P.M."/>
            <person name="Shaw G.M."/>
            <person name="Hahn B.H."/>
        </authorList>
    </citation>
    <scope>NUCLEOTIDE SEQUENCE</scope>
    <source>
        <strain evidence="36">ZM184F_SGA_A1</strain>
        <strain evidence="37">ZM184F_SGA_A12</strain>
    </source>
</reference>
<evidence type="ECO:0000256" key="8">
    <source>
        <dbReference type="ARBA" id="ARBA00022510"/>
    </source>
</evidence>
<keyword evidence="16 32" id="KW-0732">Signal</keyword>
<dbReference type="HAMAP" id="MF_04083">
    <property type="entry name" value="HIV_ENV"/>
    <property type="match status" value="1"/>
</dbReference>
<dbReference type="Pfam" id="PF00517">
    <property type="entry name" value="GP41"/>
    <property type="match status" value="1"/>
</dbReference>
<dbReference type="GO" id="GO:0019064">
    <property type="term" value="P:fusion of virus membrane with host plasma membrane"/>
    <property type="evidence" value="ECO:0007669"/>
    <property type="project" value="UniProtKB-UniRule"/>
</dbReference>
<feature type="domain" description="Human immunodeficiency virus 1 envelope glycoprotein Gp120" evidence="34">
    <location>
        <begin position="33"/>
        <end position="520"/>
    </location>
</feature>
<keyword evidence="14 32" id="KW-0812">Transmembrane</keyword>
<feature type="chain" id="PRO_5042637800" description="Envelope glycoprotein gp160" evidence="32">
    <location>
        <begin position="32"/>
        <end position="872"/>
    </location>
</feature>
<dbReference type="FunFam" id="2.170.40.20:FF:000004">
    <property type="entry name" value="Envelope glycoprotein gp160"/>
    <property type="match status" value="1"/>
</dbReference>
<keyword evidence="21 32" id="KW-1164">Virus endocytosis by host</keyword>
<keyword evidence="7 32" id="KW-1168">Fusion of virus membrane with host membrane</keyword>
<evidence type="ECO:0000256" key="22">
    <source>
        <dbReference type="ARBA" id="ARBA00022989"/>
    </source>
</evidence>
<evidence type="ECO:0000256" key="18">
    <source>
        <dbReference type="ARBA" id="ARBA00022844"/>
    </source>
</evidence>
<keyword evidence="23 32" id="KW-1039">Host endosome</keyword>
<feature type="region of interest" description="CD4-binding loop" evidence="32">
    <location>
        <begin position="376"/>
        <end position="386"/>
    </location>
</feature>
<keyword evidence="30 32" id="KW-0449">Lipoprotein</keyword>
<evidence type="ECO:0000259" key="34">
    <source>
        <dbReference type="Pfam" id="PF00516"/>
    </source>
</evidence>
<comment type="domain">
    <text evidence="32">Some of the most genetically diverse regions of the viral genome are present in Env. They are called variable regions 1 through 5 (V1 through V5). Coreceptor usage of gp120 is determined mainly by the primary structure of the third variable region (V3) in the outer domain of gp120. The sequence of V3 determines which coreceptor, CCR5 and/or CXCR4 (corresponding to R5/macrophage, X4/T cell and R5X4/T cell and macrophage tropism), is used to trigger the fusion potential of the Env complex, and hence which cells the virus can infect. Binding to CCR5 involves a region adjacent in addition to V3.</text>
</comment>
<evidence type="ECO:0000256" key="10">
    <source>
        <dbReference type="ARBA" id="ARBA00022570"/>
    </source>
</evidence>
<evidence type="ECO:0000256" key="28">
    <source>
        <dbReference type="ARBA" id="ARBA00023180"/>
    </source>
</evidence>
<evidence type="ECO:0000256" key="27">
    <source>
        <dbReference type="ARBA" id="ARBA00023157"/>
    </source>
</evidence>
<comment type="PTM">
    <text evidence="32">Highly glycosylated by host. The high number of glycan on the protein is reffered to as 'glycan shield' because it contributes to hide protein sequence from adaptive immune system.</text>
</comment>
<keyword evidence="29 32" id="KW-0899">Viral immunoevasion</keyword>
<keyword evidence="15 32" id="KW-0053">Apoptosis</keyword>
<comment type="function">
    <text evidence="32">Envelope glycoprotein gp160: Oligomerizes in the host endoplasmic reticulum into predominantly trimers. In a second time, gp160 transits in the host Golgi, where glycosylation is completed. The precursor is then proteolytically cleaved in the trans-Golgi and thereby activated by cellular furin or furin-like proteases to produce gp120 and gp41.</text>
</comment>
<dbReference type="GO" id="GO:0016020">
    <property type="term" value="C:membrane"/>
    <property type="evidence" value="ECO:0007669"/>
    <property type="project" value="UniProtKB-UniRule"/>
</dbReference>
<comment type="PTM">
    <text evidence="32">Specific enzymatic cleavages in vivo yield mature proteins. Envelope glycoproteins are synthesized as a inactive precursor that is heavily N-glycosylated and processed likely by host cell furin in the Golgi to yield the mature SU and TM proteins. The cleavage site between SU and TM requires the minimal sequence [KR]-X-[KR]-R. About 2 of the 9 disulfide bonds of gp41 are reduced by P4HB/PDI, following binding to CD4 receptor.</text>
</comment>
<evidence type="ECO:0000256" key="29">
    <source>
        <dbReference type="ARBA" id="ARBA00023280"/>
    </source>
</evidence>
<comment type="subcellular location">
    <molecule>Transmembrane protein gp41</molecule>
    <subcellularLocation>
        <location evidence="32">Virion membrane</location>
        <topology evidence="32">Single-pass type I membrane protein</topology>
    </subcellularLocation>
    <subcellularLocation>
        <location evidence="32">Host cell membrane</location>
        <topology evidence="32">Single-pass type I membrane protein</topology>
    </subcellularLocation>
    <subcellularLocation>
        <location evidence="32">Host endosome membrane</location>
        <topology evidence="32">Single-pass type I membrane protein</topology>
    </subcellularLocation>
    <text evidence="32">It is probably concentrated at the site of budding and incorporated into the virions possibly by contacts between the cytoplasmic tail of Env and the N-terminus of Gag.</text>
</comment>
<evidence type="ECO:0000256" key="7">
    <source>
        <dbReference type="ARBA" id="ARBA00022506"/>
    </source>
</evidence>
<feature type="short sequence motif" description="YXXL motif; contains endocytosis signal" evidence="32">
    <location>
        <begin position="721"/>
        <end position="724"/>
    </location>
</feature>
<comment type="function">
    <text evidence="32">Surface protein gp120: Attaches the virus to the host lymphoid cell by binding to the primary receptor CD4. This interaction induces a structural rearrangement creating a high affinity binding site for a chemokine coreceptor like CXCR4 and/or CCR5. Acts as a ligand for CD209/DC-SIGN and CLEC4M/DC-SIGNR, which are respectively found on dendritic cells (DCs), and on endothelial cells of liver sinusoids and lymph node sinuses. These interactions allow capture of viral particles at mucosal surfaces by these cells and subsequent transmission to permissive cells. HIV subverts the migration properties of dendritic cells to gain access to CD4+ T-cells in lymph nodes. Virus transmission to permissive T-cells occurs either in trans (without DCs infection, through viral capture and transmission), or in cis (following DCs productive infection, through the usual CD4-gp120 interaction), thereby inducing a robust infection. In trans infection, bound virions remain infectious over days and it is proposed that they are not degraded, but protected in non-lysosomal acidic organelles within the DCs close to the cell membrane thus contributing to the viral infectious potential during DCs' migration from the periphery to the lymphoid tissues. On arrival at lymphoid tissues, intact virions recycle back to DCs' cell surface allowing virus transmission to CD4+ T-cells.</text>
</comment>
<feature type="chain" id="PRO_5042637798" description="Transmembrane protein gp41" evidence="32">
    <location>
        <begin position="521"/>
        <end position="872"/>
    </location>
</feature>
<keyword evidence="20 32" id="KW-0261">Viral envelope protein</keyword>
<dbReference type="EMBL" id="EU166416">
    <property type="protein sequence ID" value="ABW85871.1"/>
    <property type="molecule type" value="Genomic_DNA"/>
</dbReference>
<evidence type="ECO:0000256" key="33">
    <source>
        <dbReference type="RuleBase" id="RU363095"/>
    </source>
</evidence>
<dbReference type="CDD" id="cd09909">
    <property type="entry name" value="HIV-1-like_HR1-HR2"/>
    <property type="match status" value="1"/>
</dbReference>
<keyword evidence="31 32" id="KW-1160">Virus entry into host cell</keyword>
<dbReference type="InterPro" id="IPR037527">
    <property type="entry name" value="Gp160"/>
</dbReference>
<feature type="transmembrane region" description="Helical" evidence="33">
    <location>
        <begin position="13"/>
        <end position="41"/>
    </location>
</feature>
<feature type="region of interest" description="Immunosuppression" evidence="32">
    <location>
        <begin position="583"/>
        <end position="601"/>
    </location>
</feature>
<evidence type="ECO:0000256" key="5">
    <source>
        <dbReference type="ARBA" id="ARBA00004578"/>
    </source>
</evidence>
<keyword evidence="22 32" id="KW-1133">Transmembrane helix</keyword>
<evidence type="ECO:0000256" key="4">
    <source>
        <dbReference type="ARBA" id="ARBA00004563"/>
    </source>
</evidence>
<comment type="PTM">
    <text evidence="32">Palmitoylation of the transmembrane protein and of Env polyprotein (prior to its proteolytic cleavage) is essential for their association with host cell membrane lipid rafts. Palmitoylation is therefore required for envelope trafficking to classical lipid rafts, but not for viral replication.</text>
</comment>
<evidence type="ECO:0000259" key="35">
    <source>
        <dbReference type="Pfam" id="PF00517"/>
    </source>
</evidence>
<evidence type="ECO:0000256" key="23">
    <source>
        <dbReference type="ARBA" id="ARBA00023046"/>
    </source>
</evidence>
<dbReference type="Gene3D" id="1.20.5.490">
    <property type="entry name" value="Single helix bin"/>
    <property type="match status" value="1"/>
</dbReference>
<keyword evidence="27 32" id="KW-1015">Disulfide bond</keyword>
<dbReference type="GO" id="GO:0044175">
    <property type="term" value="C:host cell endosome membrane"/>
    <property type="evidence" value="ECO:0007669"/>
    <property type="project" value="UniProtKB-SubCell"/>
</dbReference>
<feature type="site" description="Cleavage; by host furin" evidence="32">
    <location>
        <begin position="520"/>
        <end position="521"/>
    </location>
</feature>
<comment type="function">
    <text evidence="32">Transmembrane protein gp41: Acts as a class I viral fusion protein. Under the current model, the protein has at least 3 conformational states: pre-fusion native state, pre-hairpin intermediate state, and post-fusion hairpin state. During fusion of viral and target intracellular membranes, the coiled coil regions (heptad repeats) assume a trimer-of-hairpins structure, positioning the fusion peptide in close proximity to the C-terminal region of the ectodomain. The formation of this structure appears to drive apposition and subsequent fusion of viral and target cell membranes. Complete fusion occurs in host cell endosomes and is dynamin-dependent, however some lipid transfer might occur at the plasma membrane. The virus undergoes clathrin-dependent internalization long before endosomal fusion, thus minimizing the surface exposure of conserved viral epitopes during fusion and reducing the efficacy of inhibitors targeting these epitopes. Membranes fusion leads to delivery of the nucleocapsid into the cytoplasm.</text>
</comment>
<evidence type="ECO:0000256" key="30">
    <source>
        <dbReference type="ARBA" id="ARBA00023288"/>
    </source>
</evidence>
<evidence type="ECO:0000256" key="14">
    <source>
        <dbReference type="ARBA" id="ARBA00022692"/>
    </source>
</evidence>
<comment type="similarity">
    <text evidence="32">Belongs to the HIV-1 env protein family.</text>
</comment>
<keyword evidence="28 32" id="KW-0325">Glycoprotein</keyword>
<evidence type="ECO:0000256" key="13">
    <source>
        <dbReference type="ARBA" id="ARBA00022685"/>
    </source>
</evidence>
<keyword evidence="11 32" id="KW-0945">Host-virus interaction</keyword>
<accession>B0YTX9</accession>
<evidence type="ECO:0000313" key="37">
    <source>
        <dbReference type="EMBL" id="ABW85871.1"/>
    </source>
</evidence>
<comment type="domain">
    <text evidence="32">The membrane proximal external region (MPER) present in gp41 is a tryptophan-rich region recognized by the antibodies 2F5, Z13, and 4E10. MPER seems to play a role in fusion.</text>
</comment>
<evidence type="ECO:0000256" key="11">
    <source>
        <dbReference type="ARBA" id="ARBA00022581"/>
    </source>
</evidence>
<dbReference type="FunFam" id="1.10.287.210:FF:000001">
    <property type="entry name" value="Envelope glycoprotein gp160"/>
    <property type="match status" value="1"/>
</dbReference>
<organismHost>
    <name type="scientific">Homo sapiens</name>
    <name type="common">Human</name>
    <dbReference type="NCBI Taxonomy" id="9606"/>
</organismHost>
<dbReference type="GO" id="GO:0019062">
    <property type="term" value="P:virion attachment to host cell"/>
    <property type="evidence" value="ECO:0007669"/>
    <property type="project" value="UniProtKB-UniRule"/>
</dbReference>
<dbReference type="EMBL" id="EU166413">
    <property type="protein sequence ID" value="ABW85859.1"/>
    <property type="molecule type" value="Genomic_DNA"/>
</dbReference>
<feature type="lipid moiety-binding region" description="S-palmitoyl cysteine; by host" evidence="32">
    <location>
        <position position="853"/>
    </location>
</feature>
<feature type="disulfide bond" evidence="32">
    <location>
        <begin position="53"/>
        <end position="73"/>
    </location>
</feature>
<evidence type="ECO:0000256" key="16">
    <source>
        <dbReference type="ARBA" id="ARBA00022729"/>
    </source>
</evidence>
<evidence type="ECO:0000256" key="15">
    <source>
        <dbReference type="ARBA" id="ARBA00022703"/>
    </source>
</evidence>
<keyword evidence="17 32" id="KW-1161">Viral attachment to host cell</keyword>
<evidence type="ECO:0000256" key="21">
    <source>
        <dbReference type="ARBA" id="ARBA00022890"/>
    </source>
</evidence>
<dbReference type="GO" id="GO:0005198">
    <property type="term" value="F:structural molecule activity"/>
    <property type="evidence" value="ECO:0007669"/>
    <property type="project" value="UniProtKB-UniRule"/>
</dbReference>
<gene>
    <name evidence="32 36" type="primary">env</name>
</gene>
<feature type="region of interest" description="Fusion peptide" evidence="32">
    <location>
        <begin position="521"/>
        <end position="541"/>
    </location>
</feature>
<evidence type="ECO:0000256" key="32">
    <source>
        <dbReference type="HAMAP-Rule" id="MF_04083"/>
    </source>
</evidence>
<keyword evidence="26 32" id="KW-0564">Palmitate</keyword>
<dbReference type="FunFam" id="1.20.5.490:FF:000001">
    <property type="entry name" value="Envelope glycoprotein gp160"/>
    <property type="match status" value="1"/>
</dbReference>
<keyword evidence="25 32" id="KW-0472">Membrane</keyword>
<dbReference type="GO" id="GO:1903911">
    <property type="term" value="P:positive regulation of receptor clustering"/>
    <property type="evidence" value="ECO:0007669"/>
    <property type="project" value="UniProtKB-UniRule"/>
</dbReference>
<feature type="region of interest" description="MPER; binding to GalCer" evidence="32">
    <location>
        <begin position="671"/>
        <end position="692"/>
    </location>
</feature>
<protein>
    <recommendedName>
        <fullName evidence="32">Envelope glycoprotein gp160</fullName>
    </recommendedName>
    <alternativeName>
        <fullName evidence="32">Env polyprotein</fullName>
    </alternativeName>
    <component>
        <recommendedName>
            <fullName evidence="32">Surface protein gp120</fullName>
            <shortName evidence="32">SU</shortName>
        </recommendedName>
        <alternativeName>
            <fullName evidence="32">Glycoprotein 120</fullName>
            <shortName evidence="32">gp120</shortName>
        </alternativeName>
    </component>
    <component>
        <recommendedName>
            <fullName evidence="32">Transmembrane protein gp41</fullName>
            <shortName evidence="32">TM</shortName>
        </recommendedName>
        <alternativeName>
            <fullName evidence="32">Glycoprotein 41</fullName>
            <shortName evidence="32">gp41</shortName>
        </alternativeName>
    </component>
</protein>
<feature type="disulfide bond" evidence="32">
    <location>
        <begin position="607"/>
        <end position="613"/>
    </location>
</feature>
<dbReference type="SUPFAM" id="SSF56502">
    <property type="entry name" value="gp120 core"/>
    <property type="match status" value="2"/>
</dbReference>
<evidence type="ECO:0000256" key="3">
    <source>
        <dbReference type="ARBA" id="ARBA00004505"/>
    </source>
</evidence>
<comment type="subcellular location">
    <molecule>Surface protein gp120</molecule>
    <subcellularLocation>
        <location evidence="32">Virion membrane</location>
        <topology evidence="32">Peripheral membrane protein</topology>
    </subcellularLocation>
    <subcellularLocation>
        <location evidence="32">Host cell membrane</location>
        <topology evidence="32">Peripheral membrane protein</topology>
    </subcellularLocation>
    <subcellularLocation>
        <location evidence="32">Host endosome membrane</location>
        <topology evidence="32">Single-pass type I membrane protein</topology>
    </subcellularLocation>
    <text evidence="32">The surface protein is not anchored to the viral envelope, but associates with the extravirion surface through its binding to TM. It is probably concentrated at the site of budding and incorporated into the virions possibly by contacts between the cytoplasmic tail of Env and the N-terminus of Gag.</text>
</comment>
<evidence type="ECO:0000256" key="19">
    <source>
        <dbReference type="ARBA" id="ARBA00022870"/>
    </source>
</evidence>
<evidence type="ECO:0000256" key="24">
    <source>
        <dbReference type="ARBA" id="ARBA00023054"/>
    </source>
</evidence>
<dbReference type="GO" id="GO:0020002">
    <property type="term" value="C:host cell plasma membrane"/>
    <property type="evidence" value="ECO:0007669"/>
    <property type="project" value="UniProtKB-SubCell"/>
</dbReference>
<evidence type="ECO:0000256" key="17">
    <source>
        <dbReference type="ARBA" id="ARBA00022804"/>
    </source>
</evidence>
<comment type="miscellaneous">
    <text evidence="32">HIV-1 lineages are divided in three main groups, M (for Major), O (for Outlier), and N (for New, or Non-M, Non-O). The vast majority of strains found worldwide belong to the group M. Group O seems to be endemic to and largely confined to Cameroon and neighboring countries in West Central Africa, where these viruses represent a small minority of HIV-1 strains. The group N is represented by a limited number of isolates from Cameroonian persons. The group M is further subdivided in 9 clades or subtypes (A to D, F to H, J and K).</text>
</comment>
<proteinExistence type="inferred from homology"/>
<dbReference type="GO" id="GO:0055036">
    <property type="term" value="C:virion membrane"/>
    <property type="evidence" value="ECO:0007669"/>
    <property type="project" value="UniProtKB-SubCell"/>
</dbReference>
<keyword evidence="19 32" id="KW-1043">Host membrane</keyword>
<keyword evidence="24 32" id="KW-0175">Coiled coil</keyword>
<keyword evidence="8 32" id="KW-1170">Fusion of virus membrane with host endosomal membrane</keyword>
<evidence type="ECO:0000256" key="25">
    <source>
        <dbReference type="ARBA" id="ARBA00023136"/>
    </source>
</evidence>
<dbReference type="Gene3D" id="1.10.287.210">
    <property type="match status" value="1"/>
</dbReference>
<dbReference type="Pfam" id="PF00516">
    <property type="entry name" value="GP120"/>
    <property type="match status" value="1"/>
</dbReference>
<dbReference type="InterPro" id="IPR036377">
    <property type="entry name" value="Gp120_core_sf"/>
</dbReference>
<evidence type="ECO:0000256" key="12">
    <source>
        <dbReference type="ARBA" id="ARBA00022595"/>
    </source>
</evidence>
<feature type="domain" description="Retroviral envelope protein GP41-like" evidence="35">
    <location>
        <begin position="539"/>
        <end position="730"/>
    </location>
</feature>
<keyword evidence="12 32" id="KW-1162">Viral penetration into host cytoplasm</keyword>
<dbReference type="GO" id="GO:0019031">
    <property type="term" value="C:viral envelope"/>
    <property type="evidence" value="ECO:0007669"/>
    <property type="project" value="UniProtKB-KW"/>
</dbReference>